<protein>
    <recommendedName>
        <fullName evidence="4">PiggyBac transposable element-derived protein 4 C-terminal zinc-ribbon domain-containing protein</fullName>
    </recommendedName>
</protein>
<accession>A0A225UHG0</accession>
<name>A0A225UHG0_9STRA</name>
<dbReference type="OrthoDB" id="105549at2759"/>
<comment type="caution">
    <text evidence="2">The sequence shown here is derived from an EMBL/GenBank/DDBJ whole genome shotgun (WGS) entry which is preliminary data.</text>
</comment>
<organism evidence="2 3">
    <name type="scientific">Phytophthora megakarya</name>
    <dbReference type="NCBI Taxonomy" id="4795"/>
    <lineage>
        <taxon>Eukaryota</taxon>
        <taxon>Sar</taxon>
        <taxon>Stramenopiles</taxon>
        <taxon>Oomycota</taxon>
        <taxon>Peronosporomycetes</taxon>
        <taxon>Peronosporales</taxon>
        <taxon>Peronosporaceae</taxon>
        <taxon>Phytophthora</taxon>
    </lineage>
</organism>
<evidence type="ECO:0000313" key="3">
    <source>
        <dbReference type="Proteomes" id="UP000198211"/>
    </source>
</evidence>
<gene>
    <name evidence="2" type="ORF">PHMEG_00038603</name>
</gene>
<reference evidence="3" key="1">
    <citation type="submission" date="2017-03" db="EMBL/GenBank/DDBJ databases">
        <title>Phytopthora megakarya and P. palmivora, two closely related causual agents of cacao black pod achieved similar genome size and gene model numbers by different mechanisms.</title>
        <authorList>
            <person name="Ali S."/>
            <person name="Shao J."/>
            <person name="Larry D.J."/>
            <person name="Kronmiller B."/>
            <person name="Shen D."/>
            <person name="Strem M.D."/>
            <person name="Melnick R.L."/>
            <person name="Guiltinan M.J."/>
            <person name="Tyler B.M."/>
            <person name="Meinhardt L.W."/>
            <person name="Bailey B.A."/>
        </authorList>
    </citation>
    <scope>NUCLEOTIDE SEQUENCE [LARGE SCALE GENOMIC DNA]</scope>
    <source>
        <strain evidence="3">zdho120</strain>
    </source>
</reference>
<evidence type="ECO:0000313" key="2">
    <source>
        <dbReference type="EMBL" id="OWY92413.1"/>
    </source>
</evidence>
<feature type="region of interest" description="Disordered" evidence="1">
    <location>
        <begin position="114"/>
        <end position="160"/>
    </location>
</feature>
<sequence length="160" mass="18458">DMYEGNWFGGQVSMTPDRLEPLDSRAGDEDTHAVQQVQRFRNQDTQNKRYRAACKVCSVLKEGKRAKTSTFFCSQCRKEGRVFLCHRPHRKIRGVAVTCGDIWHRDRKNGRLIPPELAGRIRIRRRDPSTERSTGNRTPTPKKKRRTRGASDDEDKSASE</sequence>
<feature type="non-terminal residue" evidence="2">
    <location>
        <position position="1"/>
    </location>
</feature>
<dbReference type="AlphaFoldDB" id="A0A225UHG0"/>
<dbReference type="EMBL" id="NBNE01018120">
    <property type="protein sequence ID" value="OWY92413.1"/>
    <property type="molecule type" value="Genomic_DNA"/>
</dbReference>
<keyword evidence="3" id="KW-1185">Reference proteome</keyword>
<dbReference type="Proteomes" id="UP000198211">
    <property type="component" value="Unassembled WGS sequence"/>
</dbReference>
<evidence type="ECO:0000256" key="1">
    <source>
        <dbReference type="SAM" id="MobiDB-lite"/>
    </source>
</evidence>
<proteinExistence type="predicted"/>
<evidence type="ECO:0008006" key="4">
    <source>
        <dbReference type="Google" id="ProtNLM"/>
    </source>
</evidence>